<name>M0AIU2_9EURY</name>
<proteinExistence type="predicted"/>
<gene>
    <name evidence="1" type="ORF">C480_21664</name>
</gene>
<accession>M0AIU2</accession>
<dbReference type="AlphaFoldDB" id="M0AIU2"/>
<organism evidence="1 2">
    <name type="scientific">Natrialba aegyptia DSM 13077</name>
    <dbReference type="NCBI Taxonomy" id="1227491"/>
    <lineage>
        <taxon>Archaea</taxon>
        <taxon>Methanobacteriati</taxon>
        <taxon>Methanobacteriota</taxon>
        <taxon>Stenosarchaea group</taxon>
        <taxon>Halobacteria</taxon>
        <taxon>Halobacteriales</taxon>
        <taxon>Natrialbaceae</taxon>
        <taxon>Natrialba</taxon>
    </lineage>
</organism>
<dbReference type="EMBL" id="AOIP01000063">
    <property type="protein sequence ID" value="ELY97812.1"/>
    <property type="molecule type" value="Genomic_DNA"/>
</dbReference>
<sequence length="77" mass="8843">MVRSINEKHGLIDVVFLTKLSQKPLEQCRRSRCKEHQMQEFVRFGIDSSVQPELLAVDSDHRLVERDVIRAPVASGL</sequence>
<reference evidence="1 2" key="1">
    <citation type="journal article" date="2014" name="PLoS Genet.">
        <title>Phylogenetically driven sequencing of extremely halophilic archaea reveals strategies for static and dynamic osmo-response.</title>
        <authorList>
            <person name="Becker E.A."/>
            <person name="Seitzer P.M."/>
            <person name="Tritt A."/>
            <person name="Larsen D."/>
            <person name="Krusor M."/>
            <person name="Yao A.I."/>
            <person name="Wu D."/>
            <person name="Madern D."/>
            <person name="Eisen J.A."/>
            <person name="Darling A.E."/>
            <person name="Facciotti M.T."/>
        </authorList>
    </citation>
    <scope>NUCLEOTIDE SEQUENCE [LARGE SCALE GENOMIC DNA]</scope>
    <source>
        <strain evidence="1 2">DSM 13077</strain>
    </source>
</reference>
<comment type="caution">
    <text evidence="1">The sequence shown here is derived from an EMBL/GenBank/DDBJ whole genome shotgun (WGS) entry which is preliminary data.</text>
</comment>
<dbReference type="Proteomes" id="UP000011591">
    <property type="component" value="Unassembled WGS sequence"/>
</dbReference>
<protein>
    <submittedName>
        <fullName evidence="1">Uncharacterized protein</fullName>
    </submittedName>
</protein>
<evidence type="ECO:0000313" key="2">
    <source>
        <dbReference type="Proteomes" id="UP000011591"/>
    </source>
</evidence>
<keyword evidence="2" id="KW-1185">Reference proteome</keyword>
<evidence type="ECO:0000313" key="1">
    <source>
        <dbReference type="EMBL" id="ELY97812.1"/>
    </source>
</evidence>